<sequence length="304" mass="33498">MFEGGVTNNVEGEVFNFLNNSNSKSRRVIGSDGDGWQDEGAVGEEVFLQRALAAVKAASQRGDGVVEMEEREWQAWKLHESIEREVEKRVVEREIERETQRQRDMARAEELQRELDELRRSGALDPPVRGEPGFMVDQTFTGLGGPQSFYSSNSSSSSSLARPGRQQRFMPDSTDPLYAQGLRPTPNRESSYSPSSFRGQQASPAHSPSYFPSTKSSPTPSTVPRRSSSRSSSLTRDSKHTRNSSSSTPTSAELAPGGSYYPGTHPSIPSSSSKRAKGGRESDGEDVYSSASAQLKDARRRRRI</sequence>
<accession>A0A3N4KZW8</accession>
<evidence type="ECO:0000313" key="3">
    <source>
        <dbReference type="Proteomes" id="UP000277580"/>
    </source>
</evidence>
<dbReference type="OrthoDB" id="5390632at2759"/>
<proteinExistence type="predicted"/>
<feature type="compositionally biased region" description="Low complexity" evidence="1">
    <location>
        <begin position="148"/>
        <end position="159"/>
    </location>
</feature>
<name>A0A3N4KZW8_9PEZI</name>
<reference evidence="2 3" key="1">
    <citation type="journal article" date="2018" name="Nat. Ecol. Evol.">
        <title>Pezizomycetes genomes reveal the molecular basis of ectomycorrhizal truffle lifestyle.</title>
        <authorList>
            <person name="Murat C."/>
            <person name="Payen T."/>
            <person name="Noel B."/>
            <person name="Kuo A."/>
            <person name="Morin E."/>
            <person name="Chen J."/>
            <person name="Kohler A."/>
            <person name="Krizsan K."/>
            <person name="Balestrini R."/>
            <person name="Da Silva C."/>
            <person name="Montanini B."/>
            <person name="Hainaut M."/>
            <person name="Levati E."/>
            <person name="Barry K.W."/>
            <person name="Belfiori B."/>
            <person name="Cichocki N."/>
            <person name="Clum A."/>
            <person name="Dockter R.B."/>
            <person name="Fauchery L."/>
            <person name="Guy J."/>
            <person name="Iotti M."/>
            <person name="Le Tacon F."/>
            <person name="Lindquist E.A."/>
            <person name="Lipzen A."/>
            <person name="Malagnac F."/>
            <person name="Mello A."/>
            <person name="Molinier V."/>
            <person name="Miyauchi S."/>
            <person name="Poulain J."/>
            <person name="Riccioni C."/>
            <person name="Rubini A."/>
            <person name="Sitrit Y."/>
            <person name="Splivallo R."/>
            <person name="Traeger S."/>
            <person name="Wang M."/>
            <person name="Zifcakova L."/>
            <person name="Wipf D."/>
            <person name="Zambonelli A."/>
            <person name="Paolocci F."/>
            <person name="Nowrousian M."/>
            <person name="Ottonello S."/>
            <person name="Baldrian P."/>
            <person name="Spatafora J.W."/>
            <person name="Henrissat B."/>
            <person name="Nagy L.G."/>
            <person name="Aury J.M."/>
            <person name="Wincker P."/>
            <person name="Grigoriev I.V."/>
            <person name="Bonfante P."/>
            <person name="Martin F.M."/>
        </authorList>
    </citation>
    <scope>NUCLEOTIDE SEQUENCE [LARGE SCALE GENOMIC DNA]</scope>
    <source>
        <strain evidence="2 3">CCBAS932</strain>
    </source>
</reference>
<feature type="compositionally biased region" description="Low complexity" evidence="1">
    <location>
        <begin position="207"/>
        <end position="235"/>
    </location>
</feature>
<gene>
    <name evidence="2" type="ORF">P167DRAFT_575565</name>
</gene>
<keyword evidence="3" id="KW-1185">Reference proteome</keyword>
<evidence type="ECO:0000313" key="2">
    <source>
        <dbReference type="EMBL" id="RPB11275.1"/>
    </source>
</evidence>
<feature type="region of interest" description="Disordered" evidence="1">
    <location>
        <begin position="117"/>
        <end position="304"/>
    </location>
</feature>
<evidence type="ECO:0000256" key="1">
    <source>
        <dbReference type="SAM" id="MobiDB-lite"/>
    </source>
</evidence>
<dbReference type="InParanoid" id="A0A3N4KZW8"/>
<organism evidence="2 3">
    <name type="scientific">Morchella conica CCBAS932</name>
    <dbReference type="NCBI Taxonomy" id="1392247"/>
    <lineage>
        <taxon>Eukaryota</taxon>
        <taxon>Fungi</taxon>
        <taxon>Dikarya</taxon>
        <taxon>Ascomycota</taxon>
        <taxon>Pezizomycotina</taxon>
        <taxon>Pezizomycetes</taxon>
        <taxon>Pezizales</taxon>
        <taxon>Morchellaceae</taxon>
        <taxon>Morchella</taxon>
    </lineage>
</organism>
<dbReference type="EMBL" id="ML119137">
    <property type="protein sequence ID" value="RPB11275.1"/>
    <property type="molecule type" value="Genomic_DNA"/>
</dbReference>
<protein>
    <submittedName>
        <fullName evidence="2">Uncharacterized protein</fullName>
    </submittedName>
</protein>
<feature type="compositionally biased region" description="Polar residues" evidence="1">
    <location>
        <begin position="187"/>
        <end position="206"/>
    </location>
</feature>
<dbReference type="AlphaFoldDB" id="A0A3N4KZW8"/>
<dbReference type="Proteomes" id="UP000277580">
    <property type="component" value="Unassembled WGS sequence"/>
</dbReference>